<reference evidence="1" key="1">
    <citation type="submission" date="2019-08" db="EMBL/GenBank/DDBJ databases">
        <authorList>
            <person name="Kucharzyk K."/>
            <person name="Murdoch R.W."/>
            <person name="Higgins S."/>
            <person name="Loffler F."/>
        </authorList>
    </citation>
    <scope>NUCLEOTIDE SEQUENCE</scope>
</reference>
<evidence type="ECO:0008006" key="2">
    <source>
        <dbReference type="Google" id="ProtNLM"/>
    </source>
</evidence>
<dbReference type="AlphaFoldDB" id="A0A644V1D2"/>
<protein>
    <recommendedName>
        <fullName evidence="2">Gfo/Idh/MocA-like oxidoreductase bacterial type C-terminal domain-containing protein</fullName>
    </recommendedName>
</protein>
<proteinExistence type="predicted"/>
<organism evidence="1">
    <name type="scientific">bioreactor metagenome</name>
    <dbReference type="NCBI Taxonomy" id="1076179"/>
    <lineage>
        <taxon>unclassified sequences</taxon>
        <taxon>metagenomes</taxon>
        <taxon>ecological metagenomes</taxon>
    </lineage>
</organism>
<dbReference type="EMBL" id="VSSQ01000198">
    <property type="protein sequence ID" value="MPL84971.1"/>
    <property type="molecule type" value="Genomic_DNA"/>
</dbReference>
<evidence type="ECO:0000313" key="1">
    <source>
        <dbReference type="EMBL" id="MPL84971.1"/>
    </source>
</evidence>
<sequence>MASKLPEVPVSPSNHFENFLLACKGQEQTRSPFHIAGPLSQVFCLGVIAQRLNTKLLFDRKTKKITNNKTANQMLVDTPPRKGWEEFYKM</sequence>
<name>A0A644V1D2_9ZZZZ</name>
<comment type="caution">
    <text evidence="1">The sequence shown here is derived from an EMBL/GenBank/DDBJ whole genome shotgun (WGS) entry which is preliminary data.</text>
</comment>
<gene>
    <name evidence="1" type="ORF">SDC9_30937</name>
</gene>
<accession>A0A644V1D2</accession>